<organism evidence="8 9">
    <name type="scientific">Caldimicrobium thiodismutans</name>
    <dbReference type="NCBI Taxonomy" id="1653476"/>
    <lineage>
        <taxon>Bacteria</taxon>
        <taxon>Pseudomonadati</taxon>
        <taxon>Thermodesulfobacteriota</taxon>
        <taxon>Thermodesulfobacteria</taxon>
        <taxon>Thermodesulfobacteriales</taxon>
        <taxon>Thermodesulfobacteriaceae</taxon>
        <taxon>Caldimicrobium</taxon>
    </lineage>
</organism>
<dbReference type="PROSITE" id="PS50926">
    <property type="entry name" value="TRAM"/>
    <property type="match status" value="1"/>
</dbReference>
<dbReference type="Gene3D" id="3.40.50.1010">
    <property type="entry name" value="5'-nuclease"/>
    <property type="match status" value="1"/>
</dbReference>
<keyword evidence="2" id="KW-0808">Transferase</keyword>
<proteinExistence type="predicted"/>
<name>A0A2N7PIP9_9BACT</name>
<dbReference type="SUPFAM" id="SSF88723">
    <property type="entry name" value="PIN domain-like"/>
    <property type="match status" value="1"/>
</dbReference>
<dbReference type="InterPro" id="IPR002716">
    <property type="entry name" value="PIN_dom"/>
</dbReference>
<sequence length="352" mass="39302">MKRYTLQILLILISSLLGGSIFYYFYREKGIPFVIGGALLGALLGFITIYLEEKIRRIPFLKILGGSLGLILGLFLAKLISSFFEIFTRGVWQVFLYVMSGVGLGYLGIMLGGKKVEEVKIGEFLEKFIEKIAGKIPSPVSPISKKFSKKGFPKVLDTSAIIDGRIVELAKTGWLEGPLILPRIVLEEIQLLSDSTDPIKRSKGRRALELLNELKEIFQGEFRIVDQNYKNLPTDEKLIKICSELSAKLITTDFNLNKLSKLYGVEVLNINELFLALRPAVRPGDLITVQIVKEGKEKEQGVGYLEDGTMVVVENAKHLIGKNLEVVVNHLIHSPTGRIVFAQLRNIKSLNA</sequence>
<evidence type="ECO:0000313" key="8">
    <source>
        <dbReference type="EMBL" id="PMP61586.1"/>
    </source>
</evidence>
<keyword evidence="6" id="KW-0472">Membrane</keyword>
<gene>
    <name evidence="8" type="ORF">C0197_05465</name>
</gene>
<evidence type="ECO:0000259" key="7">
    <source>
        <dbReference type="PROSITE" id="PS50926"/>
    </source>
</evidence>
<evidence type="ECO:0000313" key="9">
    <source>
        <dbReference type="Proteomes" id="UP000235731"/>
    </source>
</evidence>
<keyword evidence="5" id="KW-0460">Magnesium</keyword>
<evidence type="ECO:0000256" key="5">
    <source>
        <dbReference type="ARBA" id="ARBA00022842"/>
    </source>
</evidence>
<dbReference type="PANTHER" id="PTHR11603">
    <property type="entry name" value="AAA FAMILY ATPASE"/>
    <property type="match status" value="1"/>
</dbReference>
<evidence type="ECO:0000256" key="4">
    <source>
        <dbReference type="ARBA" id="ARBA00022801"/>
    </source>
</evidence>
<evidence type="ECO:0000256" key="1">
    <source>
        <dbReference type="ARBA" id="ARBA00001946"/>
    </source>
</evidence>
<comment type="cofactor">
    <cofactor evidence="1">
        <name>Mg(2+)</name>
        <dbReference type="ChEBI" id="CHEBI:18420"/>
    </cofactor>
</comment>
<dbReference type="AlphaFoldDB" id="A0A2N7PIP9"/>
<protein>
    <submittedName>
        <fullName evidence="8">PIN domain nuclease</fullName>
    </submittedName>
</protein>
<dbReference type="Proteomes" id="UP000235731">
    <property type="component" value="Unassembled WGS sequence"/>
</dbReference>
<reference evidence="8 9" key="1">
    <citation type="submission" date="2018-01" db="EMBL/GenBank/DDBJ databases">
        <title>Metagenomic assembled genomes from two thermal pools in the Uzon Caldera, Kamchatka, Russia.</title>
        <authorList>
            <person name="Wilkins L."/>
            <person name="Ettinger C."/>
        </authorList>
    </citation>
    <scope>NUCLEOTIDE SEQUENCE [LARGE SCALE GENOMIC DNA]</scope>
    <source>
        <strain evidence="8">ZAV-15</strain>
    </source>
</reference>
<evidence type="ECO:0000256" key="2">
    <source>
        <dbReference type="ARBA" id="ARBA00022679"/>
    </source>
</evidence>
<keyword evidence="6" id="KW-0812">Transmembrane</keyword>
<feature type="domain" description="TRAM" evidence="7">
    <location>
        <begin position="280"/>
        <end position="341"/>
    </location>
</feature>
<keyword evidence="3" id="KW-0540">Nuclease</keyword>
<dbReference type="GO" id="GO:0016740">
    <property type="term" value="F:transferase activity"/>
    <property type="evidence" value="ECO:0007669"/>
    <property type="project" value="UniProtKB-KW"/>
</dbReference>
<dbReference type="CDD" id="cd09877">
    <property type="entry name" value="PIN_YacL-like"/>
    <property type="match status" value="1"/>
</dbReference>
<dbReference type="Pfam" id="PF01938">
    <property type="entry name" value="TRAM"/>
    <property type="match status" value="1"/>
</dbReference>
<comment type="caution">
    <text evidence="8">The sequence shown here is derived from an EMBL/GenBank/DDBJ whole genome shotgun (WGS) entry which is preliminary data.</text>
</comment>
<feature type="transmembrane region" description="Helical" evidence="6">
    <location>
        <begin position="63"/>
        <end position="84"/>
    </location>
</feature>
<dbReference type="InterPro" id="IPR029060">
    <property type="entry name" value="PIN-like_dom_sf"/>
</dbReference>
<evidence type="ECO:0000256" key="3">
    <source>
        <dbReference type="ARBA" id="ARBA00022722"/>
    </source>
</evidence>
<dbReference type="PANTHER" id="PTHR11603:SF147">
    <property type="entry name" value="MEMBRANE PROTEIN"/>
    <property type="match status" value="1"/>
</dbReference>
<accession>A0A2N7PIP9</accession>
<feature type="transmembrane region" description="Helical" evidence="6">
    <location>
        <begin position="90"/>
        <end position="111"/>
    </location>
</feature>
<evidence type="ECO:0000256" key="6">
    <source>
        <dbReference type="SAM" id="Phobius"/>
    </source>
</evidence>
<dbReference type="SMART" id="SM00670">
    <property type="entry name" value="PINc"/>
    <property type="match status" value="1"/>
</dbReference>
<keyword evidence="4" id="KW-0378">Hydrolase</keyword>
<feature type="transmembrane region" description="Helical" evidence="6">
    <location>
        <begin position="31"/>
        <end position="51"/>
    </location>
</feature>
<feature type="transmembrane region" description="Helical" evidence="6">
    <location>
        <begin position="7"/>
        <end position="25"/>
    </location>
</feature>
<dbReference type="InterPro" id="IPR002792">
    <property type="entry name" value="TRAM_dom"/>
</dbReference>
<dbReference type="GO" id="GO:0004518">
    <property type="term" value="F:nuclease activity"/>
    <property type="evidence" value="ECO:0007669"/>
    <property type="project" value="UniProtKB-KW"/>
</dbReference>
<keyword evidence="6" id="KW-1133">Transmembrane helix</keyword>
<dbReference type="InterPro" id="IPR052041">
    <property type="entry name" value="Nucleic_acid_metab_PIN/TRAM"/>
</dbReference>
<dbReference type="EMBL" id="PNIE01000079">
    <property type="protein sequence ID" value="PMP61586.1"/>
    <property type="molecule type" value="Genomic_DNA"/>
</dbReference>
<dbReference type="GO" id="GO:0016787">
    <property type="term" value="F:hydrolase activity"/>
    <property type="evidence" value="ECO:0007669"/>
    <property type="project" value="UniProtKB-KW"/>
</dbReference>